<protein>
    <submittedName>
        <fullName evidence="2">Uncharacterized protein</fullName>
    </submittedName>
</protein>
<proteinExistence type="predicted"/>
<dbReference type="Proteomes" id="UP000001631">
    <property type="component" value="Unassembled WGS sequence"/>
</dbReference>
<accession>C0NU22</accession>
<sequence>MAPGLFTPDVMALIILFAGSDRPGQPGARGEPITANRSRKGLANASKLKIISPSLQDLSHGPWAVASSRAIPSLWVVWSGVEPMGWAPVWPVSKDQRGKQHALLPLLLAEGQENVGLPST</sequence>
<dbReference type="RefSeq" id="XP_045285383.1">
    <property type="nucleotide sequence ID" value="XM_045433902.1"/>
</dbReference>
<evidence type="ECO:0000313" key="2">
    <source>
        <dbReference type="EMBL" id="EEH04902.1"/>
    </source>
</evidence>
<name>C0NU22_AJECG</name>
<reference evidence="2" key="1">
    <citation type="submission" date="2009-02" db="EMBL/GenBank/DDBJ databases">
        <title>The Genome Sequence of Ajellomyces capsulatus strain G186AR.</title>
        <authorList>
            <consortium name="The Broad Institute Genome Sequencing Platform"/>
            <person name="Champion M."/>
            <person name="Cuomo C."/>
            <person name="Ma L.-J."/>
            <person name="Henn M.R."/>
            <person name="Sil A."/>
            <person name="Goldman B."/>
            <person name="Young S.K."/>
            <person name="Kodira C.D."/>
            <person name="Zeng Q."/>
            <person name="Koehrsen M."/>
            <person name="Alvarado L."/>
            <person name="Berlin A."/>
            <person name="Borenstein D."/>
            <person name="Chen Z."/>
            <person name="Engels R."/>
            <person name="Freedman E."/>
            <person name="Gellesch M."/>
            <person name="Goldberg J."/>
            <person name="Griggs A."/>
            <person name="Gujja S."/>
            <person name="Heiman D."/>
            <person name="Hepburn T."/>
            <person name="Howarth C."/>
            <person name="Jen D."/>
            <person name="Larson L."/>
            <person name="Lewis B."/>
            <person name="Mehta T."/>
            <person name="Park D."/>
            <person name="Pearson M."/>
            <person name="Roberts A."/>
            <person name="Saif S."/>
            <person name="Shea T."/>
            <person name="Shenoy N."/>
            <person name="Sisk P."/>
            <person name="Stolte C."/>
            <person name="Sykes S."/>
            <person name="Walk T."/>
            <person name="White J."/>
            <person name="Yandava C."/>
            <person name="Klein B."/>
            <person name="McEwen J.G."/>
            <person name="Puccia R."/>
            <person name="Goldman G.H."/>
            <person name="Felipe M.S."/>
            <person name="Nino-Vega G."/>
            <person name="San-Blas G."/>
            <person name="Taylor J."/>
            <person name="Mendoza L."/>
            <person name="Galagan J."/>
            <person name="Nusbaum C."/>
            <person name="Birren B."/>
        </authorList>
    </citation>
    <scope>NUCLEOTIDE SEQUENCE</scope>
    <source>
        <strain evidence="2">G186AR</strain>
    </source>
</reference>
<dbReference type="EMBL" id="GG663372">
    <property type="protein sequence ID" value="EEH04902.1"/>
    <property type="molecule type" value="Genomic_DNA"/>
</dbReference>
<keyword evidence="3" id="KW-1185">Reference proteome</keyword>
<evidence type="ECO:0000313" key="3">
    <source>
        <dbReference type="Proteomes" id="UP000001631"/>
    </source>
</evidence>
<organism evidence="2 3">
    <name type="scientific">Ajellomyces capsulatus (strain G186AR / H82 / ATCC MYA-2454 / RMSCC 2432)</name>
    <name type="common">Darling's disease fungus</name>
    <name type="synonym">Histoplasma capsulatum</name>
    <dbReference type="NCBI Taxonomy" id="447093"/>
    <lineage>
        <taxon>Eukaryota</taxon>
        <taxon>Fungi</taxon>
        <taxon>Dikarya</taxon>
        <taxon>Ascomycota</taxon>
        <taxon>Pezizomycotina</taxon>
        <taxon>Eurotiomycetes</taxon>
        <taxon>Eurotiomycetidae</taxon>
        <taxon>Onygenales</taxon>
        <taxon>Ajellomycetaceae</taxon>
        <taxon>Histoplasma</taxon>
    </lineage>
</organism>
<dbReference type="HOGENOM" id="CLU_2049025_0_0_1"/>
<gene>
    <name evidence="2" type="ORF">HCBG_06853</name>
</gene>
<dbReference type="GeneID" id="69039869"/>
<dbReference type="InParanoid" id="C0NU22"/>
<feature type="region of interest" description="Disordered" evidence="1">
    <location>
        <begin position="20"/>
        <end position="40"/>
    </location>
</feature>
<evidence type="ECO:0000256" key="1">
    <source>
        <dbReference type="SAM" id="MobiDB-lite"/>
    </source>
</evidence>
<dbReference type="AlphaFoldDB" id="C0NU22"/>